<sequence>MEKKTNKYQLTLKLVELANGESVPDKQLELTFDNHDEVFGIIERLREKDPFDNKEQATEFAIGLKMFSEVMLKNRNHPLFEELKPAFQSFMKRLKST</sequence>
<comment type="caution">
    <text evidence="1">The sequence shown here is derived from an EMBL/GenBank/DDBJ whole genome shotgun (WGS) entry which is preliminary data.</text>
</comment>
<proteinExistence type="predicted"/>
<dbReference type="EMBL" id="JBHTLP010000008">
    <property type="protein sequence ID" value="MFD1142022.1"/>
    <property type="molecule type" value="Genomic_DNA"/>
</dbReference>
<dbReference type="Proteomes" id="UP001597116">
    <property type="component" value="Unassembled WGS sequence"/>
</dbReference>
<dbReference type="Pfam" id="PF12977">
    <property type="entry name" value="DUF3861"/>
    <property type="match status" value="1"/>
</dbReference>
<accession>A0ABW3Q4L9</accession>
<name>A0ABW3Q4L9_9BACT</name>
<dbReference type="InterPro" id="IPR024476">
    <property type="entry name" value="DUF3861"/>
</dbReference>
<dbReference type="RefSeq" id="WP_265992525.1">
    <property type="nucleotide sequence ID" value="NZ_CP110973.1"/>
</dbReference>
<keyword evidence="2" id="KW-1185">Reference proteome</keyword>
<protein>
    <submittedName>
        <fullName evidence="1">DUF3861 domain-containing protein</fullName>
    </submittedName>
</protein>
<dbReference type="Gene3D" id="3.10.20.850">
    <property type="entry name" value="Protein of unknown function DUF3861"/>
    <property type="match status" value="1"/>
</dbReference>
<gene>
    <name evidence="1" type="ORF">ACFQ4C_12920</name>
</gene>
<evidence type="ECO:0000313" key="2">
    <source>
        <dbReference type="Proteomes" id="UP001597116"/>
    </source>
</evidence>
<organism evidence="1 2">
    <name type="scientific">Larkinella insperata</name>
    <dbReference type="NCBI Taxonomy" id="332158"/>
    <lineage>
        <taxon>Bacteria</taxon>
        <taxon>Pseudomonadati</taxon>
        <taxon>Bacteroidota</taxon>
        <taxon>Cytophagia</taxon>
        <taxon>Cytophagales</taxon>
        <taxon>Spirosomataceae</taxon>
        <taxon>Larkinella</taxon>
    </lineage>
</organism>
<dbReference type="InterPro" id="IPR038194">
    <property type="entry name" value="DUF3861_sf"/>
</dbReference>
<reference evidence="2" key="1">
    <citation type="journal article" date="2019" name="Int. J. Syst. Evol. Microbiol.">
        <title>The Global Catalogue of Microorganisms (GCM) 10K type strain sequencing project: providing services to taxonomists for standard genome sequencing and annotation.</title>
        <authorList>
            <consortium name="The Broad Institute Genomics Platform"/>
            <consortium name="The Broad Institute Genome Sequencing Center for Infectious Disease"/>
            <person name="Wu L."/>
            <person name="Ma J."/>
        </authorList>
    </citation>
    <scope>NUCLEOTIDE SEQUENCE [LARGE SCALE GENOMIC DNA]</scope>
    <source>
        <strain evidence="2">CCUG 55608</strain>
    </source>
</reference>
<evidence type="ECO:0000313" key="1">
    <source>
        <dbReference type="EMBL" id="MFD1142022.1"/>
    </source>
</evidence>